<feature type="transmembrane region" description="Helical" evidence="1">
    <location>
        <begin position="71"/>
        <end position="94"/>
    </location>
</feature>
<evidence type="ECO:0000313" key="3">
    <source>
        <dbReference type="Proteomes" id="UP000789405"/>
    </source>
</evidence>
<keyword evidence="1" id="KW-0472">Membrane</keyword>
<feature type="transmembrane region" description="Helical" evidence="1">
    <location>
        <begin position="134"/>
        <end position="157"/>
    </location>
</feature>
<dbReference type="EMBL" id="CAJVPY010004208">
    <property type="protein sequence ID" value="CAG8613135.1"/>
    <property type="molecule type" value="Genomic_DNA"/>
</dbReference>
<accession>A0A9N9CS54</accession>
<sequence>MSSSKHTMTKSSFIPYSLLSGTFASLASVFAKLFTDTRTLSIAQYFCEVISDSKNAKFCKEIEESEKGWKIIIYSIRILCFASIFLCNALMWNLLTKAFNKSSSSIQVTVLNSTTNFCMTAILGNVIFGEALALQWWFGAGFIVFGTVLVNMSNALLSRGGLLELAIVEVESLELVKVDVAGFLDVPDSPCVVKPRRPYGIDGLPELMIIEVAISPELALLELTNVVVTGVADL</sequence>
<dbReference type="SUPFAM" id="SSF103481">
    <property type="entry name" value="Multidrug resistance efflux transporter EmrE"/>
    <property type="match status" value="1"/>
</dbReference>
<dbReference type="Proteomes" id="UP000789405">
    <property type="component" value="Unassembled WGS sequence"/>
</dbReference>
<dbReference type="Gene3D" id="1.10.3730.20">
    <property type="match status" value="1"/>
</dbReference>
<dbReference type="InterPro" id="IPR037185">
    <property type="entry name" value="EmrE-like"/>
</dbReference>
<proteinExistence type="predicted"/>
<dbReference type="OrthoDB" id="5854584at2759"/>
<keyword evidence="1" id="KW-1133">Transmembrane helix</keyword>
<comment type="caution">
    <text evidence="2">The sequence shown here is derived from an EMBL/GenBank/DDBJ whole genome shotgun (WGS) entry which is preliminary data.</text>
</comment>
<dbReference type="InterPro" id="IPR039632">
    <property type="entry name" value="TMEM42"/>
</dbReference>
<keyword evidence="1" id="KW-0812">Transmembrane</keyword>
<dbReference type="AlphaFoldDB" id="A0A9N9CS54"/>
<evidence type="ECO:0000256" key="1">
    <source>
        <dbReference type="SAM" id="Phobius"/>
    </source>
</evidence>
<protein>
    <submittedName>
        <fullName evidence="2">6168_t:CDS:1</fullName>
    </submittedName>
</protein>
<evidence type="ECO:0000313" key="2">
    <source>
        <dbReference type="EMBL" id="CAG8613135.1"/>
    </source>
</evidence>
<dbReference type="PANTHER" id="PTHR31965:SF1">
    <property type="entry name" value="TRANSMEMBRANE PROTEIN 42"/>
    <property type="match status" value="1"/>
</dbReference>
<feature type="transmembrane region" description="Helical" evidence="1">
    <location>
        <begin position="106"/>
        <end position="128"/>
    </location>
</feature>
<gene>
    <name evidence="2" type="ORF">DERYTH_LOCUS8247</name>
</gene>
<organism evidence="2 3">
    <name type="scientific">Dentiscutata erythropus</name>
    <dbReference type="NCBI Taxonomy" id="1348616"/>
    <lineage>
        <taxon>Eukaryota</taxon>
        <taxon>Fungi</taxon>
        <taxon>Fungi incertae sedis</taxon>
        <taxon>Mucoromycota</taxon>
        <taxon>Glomeromycotina</taxon>
        <taxon>Glomeromycetes</taxon>
        <taxon>Diversisporales</taxon>
        <taxon>Gigasporaceae</taxon>
        <taxon>Dentiscutata</taxon>
    </lineage>
</organism>
<name>A0A9N9CS54_9GLOM</name>
<keyword evidence="3" id="KW-1185">Reference proteome</keyword>
<reference evidence="2" key="1">
    <citation type="submission" date="2021-06" db="EMBL/GenBank/DDBJ databases">
        <authorList>
            <person name="Kallberg Y."/>
            <person name="Tangrot J."/>
            <person name="Rosling A."/>
        </authorList>
    </citation>
    <scope>NUCLEOTIDE SEQUENCE</scope>
    <source>
        <strain evidence="2">MA453B</strain>
    </source>
</reference>
<dbReference type="PANTHER" id="PTHR31965">
    <property type="entry name" value="TRANSMEMBRANE PROTEIN 42"/>
    <property type="match status" value="1"/>
</dbReference>